<sequence>MLVDSSSFFNISCLAVTPEALVTRKVPKSLLPANRHRGVPHHYCTLWMVRSLIKRRKGLRQSMVALDKSGQKKELEPTNIASNSEGFSGISKKQKLRMQNAANMDSLLQASPLESANLIITLDHKLTDWWEPKALPGYRMLMSIYNGRAKDPRRQPRPNKRPPWLPRGSQRRRRSEKPLQRVTVLYSSDSRDSQYPPRLSSCPVHSSPNSAIDASRRWTYITEGQQQKAATGILGSALPDRLKNGIRWKSRLGVSDGVGCWDSPPHDVHNKCRQVKSKQQVTVDKLTLEAASCRSRTAF</sequence>
<dbReference type="AlphaFoldDB" id="A0AAD1W6K6"/>
<gene>
    <name evidence="2" type="ORF">PECUL_23A037194</name>
</gene>
<proteinExistence type="predicted"/>
<organism evidence="2 3">
    <name type="scientific">Pelobates cultripes</name>
    <name type="common">Western spadefoot toad</name>
    <dbReference type="NCBI Taxonomy" id="61616"/>
    <lineage>
        <taxon>Eukaryota</taxon>
        <taxon>Metazoa</taxon>
        <taxon>Chordata</taxon>
        <taxon>Craniata</taxon>
        <taxon>Vertebrata</taxon>
        <taxon>Euteleostomi</taxon>
        <taxon>Amphibia</taxon>
        <taxon>Batrachia</taxon>
        <taxon>Anura</taxon>
        <taxon>Pelobatoidea</taxon>
        <taxon>Pelobatidae</taxon>
        <taxon>Pelobates</taxon>
    </lineage>
</organism>
<evidence type="ECO:0000313" key="2">
    <source>
        <dbReference type="EMBL" id="CAH2295967.1"/>
    </source>
</evidence>
<accession>A0AAD1W6K6</accession>
<dbReference type="Proteomes" id="UP001295444">
    <property type="component" value="Chromosome 05"/>
</dbReference>
<feature type="region of interest" description="Disordered" evidence="1">
    <location>
        <begin position="149"/>
        <end position="210"/>
    </location>
</feature>
<reference evidence="2" key="1">
    <citation type="submission" date="2022-03" db="EMBL/GenBank/DDBJ databases">
        <authorList>
            <person name="Alioto T."/>
            <person name="Alioto T."/>
            <person name="Gomez Garrido J."/>
        </authorList>
    </citation>
    <scope>NUCLEOTIDE SEQUENCE</scope>
</reference>
<dbReference type="EMBL" id="OW240916">
    <property type="protein sequence ID" value="CAH2295967.1"/>
    <property type="molecule type" value="Genomic_DNA"/>
</dbReference>
<keyword evidence="3" id="KW-1185">Reference proteome</keyword>
<name>A0AAD1W6K6_PELCU</name>
<evidence type="ECO:0000256" key="1">
    <source>
        <dbReference type="SAM" id="MobiDB-lite"/>
    </source>
</evidence>
<evidence type="ECO:0000313" key="3">
    <source>
        <dbReference type="Proteomes" id="UP001295444"/>
    </source>
</evidence>
<protein>
    <submittedName>
        <fullName evidence="2">Uncharacterized protein</fullName>
    </submittedName>
</protein>